<dbReference type="SUPFAM" id="SSF52172">
    <property type="entry name" value="CheY-like"/>
    <property type="match status" value="1"/>
</dbReference>
<protein>
    <submittedName>
        <fullName evidence="10">DNA-binding NtrC family response regulator</fullName>
    </submittedName>
</protein>
<dbReference type="Pfam" id="PF00158">
    <property type="entry name" value="Sigma54_activat"/>
    <property type="match status" value="1"/>
</dbReference>
<dbReference type="SMART" id="SM00382">
    <property type="entry name" value="AAA"/>
    <property type="match status" value="1"/>
</dbReference>
<evidence type="ECO:0000256" key="4">
    <source>
        <dbReference type="ARBA" id="ARBA00023012"/>
    </source>
</evidence>
<evidence type="ECO:0000256" key="6">
    <source>
        <dbReference type="ARBA" id="ARBA00023163"/>
    </source>
</evidence>
<dbReference type="Gene3D" id="3.40.50.2300">
    <property type="match status" value="1"/>
</dbReference>
<evidence type="ECO:0000313" key="11">
    <source>
        <dbReference type="Proteomes" id="UP000521199"/>
    </source>
</evidence>
<dbReference type="Gene3D" id="1.10.8.60">
    <property type="match status" value="1"/>
</dbReference>
<sequence>MSATARPAARILVVDDEPDIRSGVRDILEDEGYAVALAADAAEARAALAGAGVPFDAVLLDIWMPGTDGIALLREWVAAGPLPQPVVMMSGHGTVETAVEATRLGAYDFIEKPLALAKLLITLERALEAQTLRTANLELRRQVQPQFEPTGQSPALRQLLVQLERVADHDAPILLRGEPGTGKEALARWMHGRSARRDRAFVTVAAGAIPNEQAAVTLFGSEGDGGISAGLLEQAQGGTVYLDEVAELGAELQLRLSSVLERRQLLRLGGRTPLPLDVRVVAASAHDLEAQRAAGTLRDELYFQLNVLPIRVPPLRERLGDVPALVQHFAAFYAARDRLPPRRFGAAVLQRLGAHHWPGNVREVRALAQRLAVLGSGEVALDELDPALGGAAPARAPEPSVDGGFPIDTALPLREARDNFERAYLLRQLAQAGGSVGKLARMSGMERTHLYRKLRDLGIDAKSSKDA</sequence>
<dbReference type="InterPro" id="IPR009057">
    <property type="entry name" value="Homeodomain-like_sf"/>
</dbReference>
<dbReference type="PROSITE" id="PS00676">
    <property type="entry name" value="SIGMA54_INTERACT_2"/>
    <property type="match status" value="1"/>
</dbReference>
<keyword evidence="4" id="KW-0902">Two-component regulatory system</keyword>
<dbReference type="PANTHER" id="PTHR32071:SF17">
    <property type="entry name" value="TRANSCRIPTIONAL REGULATOR (NTRC FAMILY)"/>
    <property type="match status" value="1"/>
</dbReference>
<dbReference type="Pfam" id="PF25601">
    <property type="entry name" value="AAA_lid_14"/>
    <property type="match status" value="1"/>
</dbReference>
<dbReference type="InterPro" id="IPR011006">
    <property type="entry name" value="CheY-like_superfamily"/>
</dbReference>
<evidence type="ECO:0000256" key="5">
    <source>
        <dbReference type="ARBA" id="ARBA00023015"/>
    </source>
</evidence>
<dbReference type="Pfam" id="PF02954">
    <property type="entry name" value="HTH_8"/>
    <property type="match status" value="1"/>
</dbReference>
<dbReference type="InterPro" id="IPR058031">
    <property type="entry name" value="AAA_lid_NorR"/>
</dbReference>
<dbReference type="InterPro" id="IPR002078">
    <property type="entry name" value="Sigma_54_int"/>
</dbReference>
<dbReference type="Gene3D" id="1.10.10.60">
    <property type="entry name" value="Homeodomain-like"/>
    <property type="match status" value="1"/>
</dbReference>
<evidence type="ECO:0000259" key="9">
    <source>
        <dbReference type="PROSITE" id="PS50110"/>
    </source>
</evidence>
<evidence type="ECO:0000256" key="3">
    <source>
        <dbReference type="ARBA" id="ARBA00022840"/>
    </source>
</evidence>
<keyword evidence="10" id="KW-0238">DNA-binding</keyword>
<dbReference type="Gene3D" id="3.40.50.300">
    <property type="entry name" value="P-loop containing nucleotide triphosphate hydrolases"/>
    <property type="match status" value="1"/>
</dbReference>
<accession>A0A7W8D3X3</accession>
<dbReference type="Pfam" id="PF00072">
    <property type="entry name" value="Response_reg"/>
    <property type="match status" value="1"/>
</dbReference>
<feature type="domain" description="Response regulatory" evidence="9">
    <location>
        <begin position="10"/>
        <end position="127"/>
    </location>
</feature>
<dbReference type="GO" id="GO:0006355">
    <property type="term" value="P:regulation of DNA-templated transcription"/>
    <property type="evidence" value="ECO:0007669"/>
    <property type="project" value="InterPro"/>
</dbReference>
<evidence type="ECO:0000256" key="2">
    <source>
        <dbReference type="ARBA" id="ARBA00022741"/>
    </source>
</evidence>
<dbReference type="CDD" id="cd00009">
    <property type="entry name" value="AAA"/>
    <property type="match status" value="1"/>
</dbReference>
<dbReference type="PROSITE" id="PS50045">
    <property type="entry name" value="SIGMA54_INTERACT_4"/>
    <property type="match status" value="1"/>
</dbReference>
<keyword evidence="11" id="KW-1185">Reference proteome</keyword>
<comment type="caution">
    <text evidence="10">The sequence shown here is derived from an EMBL/GenBank/DDBJ whole genome shotgun (WGS) entry which is preliminary data.</text>
</comment>
<dbReference type="FunFam" id="3.40.50.2300:FF:000018">
    <property type="entry name" value="DNA-binding transcriptional regulator NtrC"/>
    <property type="match status" value="1"/>
</dbReference>
<dbReference type="SUPFAM" id="SSF52540">
    <property type="entry name" value="P-loop containing nucleoside triphosphate hydrolases"/>
    <property type="match status" value="1"/>
</dbReference>
<dbReference type="InterPro" id="IPR002197">
    <property type="entry name" value="HTH_Fis"/>
</dbReference>
<dbReference type="Proteomes" id="UP000521199">
    <property type="component" value="Unassembled WGS sequence"/>
</dbReference>
<dbReference type="PROSITE" id="PS50110">
    <property type="entry name" value="RESPONSE_REGULATORY"/>
    <property type="match status" value="1"/>
</dbReference>
<keyword evidence="2" id="KW-0547">Nucleotide-binding</keyword>
<dbReference type="PANTHER" id="PTHR32071">
    <property type="entry name" value="TRANSCRIPTIONAL REGULATORY PROTEIN"/>
    <property type="match status" value="1"/>
</dbReference>
<organism evidence="10 11">
    <name type="scientific">Chiayiivirga flava</name>
    <dbReference type="NCBI Taxonomy" id="659595"/>
    <lineage>
        <taxon>Bacteria</taxon>
        <taxon>Pseudomonadati</taxon>
        <taxon>Pseudomonadota</taxon>
        <taxon>Gammaproteobacteria</taxon>
        <taxon>Lysobacterales</taxon>
        <taxon>Lysobacteraceae</taxon>
        <taxon>Chiayiivirga</taxon>
    </lineage>
</organism>
<feature type="domain" description="Sigma-54 factor interaction" evidence="8">
    <location>
        <begin position="149"/>
        <end position="373"/>
    </location>
</feature>
<dbReference type="InterPro" id="IPR027417">
    <property type="entry name" value="P-loop_NTPase"/>
</dbReference>
<dbReference type="InterPro" id="IPR025943">
    <property type="entry name" value="Sigma_54_int_dom_ATP-bd_2"/>
</dbReference>
<dbReference type="AlphaFoldDB" id="A0A7W8D3X3"/>
<evidence type="ECO:0000256" key="7">
    <source>
        <dbReference type="PROSITE-ProRule" id="PRU00169"/>
    </source>
</evidence>
<keyword evidence="3" id="KW-0067">ATP-binding</keyword>
<keyword evidence="5" id="KW-0805">Transcription regulation</keyword>
<dbReference type="GO" id="GO:0005524">
    <property type="term" value="F:ATP binding"/>
    <property type="evidence" value="ECO:0007669"/>
    <property type="project" value="UniProtKB-KW"/>
</dbReference>
<reference evidence="10 11" key="1">
    <citation type="submission" date="2020-08" db="EMBL/GenBank/DDBJ databases">
        <title>Genomic Encyclopedia of Type Strains, Phase IV (KMG-IV): sequencing the most valuable type-strain genomes for metagenomic binning, comparative biology and taxonomic classification.</title>
        <authorList>
            <person name="Goeker M."/>
        </authorList>
    </citation>
    <scope>NUCLEOTIDE SEQUENCE [LARGE SCALE GENOMIC DNA]</scope>
    <source>
        <strain evidence="10 11">DSM 24163</strain>
    </source>
</reference>
<gene>
    <name evidence="10" type="ORF">HNQ52_001007</name>
</gene>
<dbReference type="RefSeq" id="WP_183960032.1">
    <property type="nucleotide sequence ID" value="NZ_JACHHP010000002.1"/>
</dbReference>
<keyword evidence="1 7" id="KW-0597">Phosphoprotein</keyword>
<dbReference type="InterPro" id="IPR001789">
    <property type="entry name" value="Sig_transdc_resp-reg_receiver"/>
</dbReference>
<name>A0A7W8D3X3_9GAMM</name>
<dbReference type="EMBL" id="JACHHP010000002">
    <property type="protein sequence ID" value="MBB5207478.1"/>
    <property type="molecule type" value="Genomic_DNA"/>
</dbReference>
<dbReference type="GO" id="GO:0000160">
    <property type="term" value="P:phosphorelay signal transduction system"/>
    <property type="evidence" value="ECO:0007669"/>
    <property type="project" value="UniProtKB-KW"/>
</dbReference>
<evidence type="ECO:0000256" key="1">
    <source>
        <dbReference type="ARBA" id="ARBA00022553"/>
    </source>
</evidence>
<dbReference type="SUPFAM" id="SSF46689">
    <property type="entry name" value="Homeodomain-like"/>
    <property type="match status" value="1"/>
</dbReference>
<dbReference type="GO" id="GO:0043565">
    <property type="term" value="F:sequence-specific DNA binding"/>
    <property type="evidence" value="ECO:0007669"/>
    <property type="project" value="InterPro"/>
</dbReference>
<evidence type="ECO:0000259" key="8">
    <source>
        <dbReference type="PROSITE" id="PS50045"/>
    </source>
</evidence>
<evidence type="ECO:0000313" key="10">
    <source>
        <dbReference type="EMBL" id="MBB5207478.1"/>
    </source>
</evidence>
<keyword evidence="6" id="KW-0804">Transcription</keyword>
<dbReference type="InterPro" id="IPR003593">
    <property type="entry name" value="AAA+_ATPase"/>
</dbReference>
<feature type="modified residue" description="4-aspartylphosphate" evidence="7">
    <location>
        <position position="61"/>
    </location>
</feature>
<dbReference type="SMART" id="SM00448">
    <property type="entry name" value="REC"/>
    <property type="match status" value="1"/>
</dbReference>
<proteinExistence type="predicted"/>